<name>A0A7C9TH93_9BURK</name>
<dbReference type="PANTHER" id="PTHR33376:SF4">
    <property type="entry name" value="SIALIC ACID-BINDING PERIPLASMIC PROTEIN SIAP"/>
    <property type="match status" value="1"/>
</dbReference>
<proteinExistence type="predicted"/>
<keyword evidence="1 2" id="KW-0732">Signal</keyword>
<dbReference type="InterPro" id="IPR018389">
    <property type="entry name" value="DctP_fam"/>
</dbReference>
<keyword evidence="4" id="KW-1185">Reference proteome</keyword>
<protein>
    <submittedName>
        <fullName evidence="3">TRAP transporter substrate-binding protein</fullName>
    </submittedName>
</protein>
<evidence type="ECO:0000313" key="3">
    <source>
        <dbReference type="EMBL" id="NDY90419.1"/>
    </source>
</evidence>
<dbReference type="PANTHER" id="PTHR33376">
    <property type="match status" value="1"/>
</dbReference>
<dbReference type="SUPFAM" id="SSF53850">
    <property type="entry name" value="Periplasmic binding protein-like II"/>
    <property type="match status" value="1"/>
</dbReference>
<dbReference type="InterPro" id="IPR038404">
    <property type="entry name" value="TRAP_DctP_sf"/>
</dbReference>
<evidence type="ECO:0000256" key="2">
    <source>
        <dbReference type="SAM" id="SignalP"/>
    </source>
</evidence>
<evidence type="ECO:0000313" key="4">
    <source>
        <dbReference type="Proteomes" id="UP000484255"/>
    </source>
</evidence>
<dbReference type="CDD" id="cd13602">
    <property type="entry name" value="PBP2_TRAP_BpDctp6_7"/>
    <property type="match status" value="1"/>
</dbReference>
<dbReference type="Gene3D" id="3.40.190.170">
    <property type="entry name" value="Bacterial extracellular solute-binding protein, family 7"/>
    <property type="match status" value="1"/>
</dbReference>
<dbReference type="Pfam" id="PF03480">
    <property type="entry name" value="DctP"/>
    <property type="match status" value="1"/>
</dbReference>
<evidence type="ECO:0000256" key="1">
    <source>
        <dbReference type="ARBA" id="ARBA00022729"/>
    </source>
</evidence>
<organism evidence="3 4">
    <name type="scientific">Ideonella livida</name>
    <dbReference type="NCBI Taxonomy" id="2707176"/>
    <lineage>
        <taxon>Bacteria</taxon>
        <taxon>Pseudomonadati</taxon>
        <taxon>Pseudomonadota</taxon>
        <taxon>Betaproteobacteria</taxon>
        <taxon>Burkholderiales</taxon>
        <taxon>Sphaerotilaceae</taxon>
        <taxon>Ideonella</taxon>
    </lineage>
</organism>
<sequence length="331" mass="35153">MLLAGTASLAGLLTALRPASAAPQGSAAATRWPVATGYRAEGYHARNLQAMGEALAQASGGAFSLEVRADNSLVPMAGIPAAVAGGQPPLGEAIMTGLSRRWPVCGADAVPFLTRSLDDAQRLWRAQRPVVEAALAPAGLGVLLAVPWPGQGLYTRQAVTSPEDLRGLRIRTYNPTTVRIAELLGATPVDVPMAGIGQALAEGRIDALITSAVTGVEQQVWRWLTHFQDLNAWMPKNLVMVNAAALKALPAPHREALLRVATDAEARGWAACRQAGQDALATLQANRMSLDATPPPLARQLQRLGERFSREWVREVGPQANAIFIPYYTQS</sequence>
<gene>
    <name evidence="3" type="ORF">G3A44_04315</name>
</gene>
<comment type="caution">
    <text evidence="3">The sequence shown here is derived from an EMBL/GenBank/DDBJ whole genome shotgun (WGS) entry which is preliminary data.</text>
</comment>
<feature type="chain" id="PRO_5028843054" evidence="2">
    <location>
        <begin position="22"/>
        <end position="331"/>
    </location>
</feature>
<feature type="signal peptide" evidence="2">
    <location>
        <begin position="1"/>
        <end position="21"/>
    </location>
</feature>
<reference evidence="3 4" key="1">
    <citation type="submission" date="2020-02" db="EMBL/GenBank/DDBJ databases">
        <title>Ideonella bacterium strain TBM-1.</title>
        <authorList>
            <person name="Chen W.-M."/>
        </authorList>
    </citation>
    <scope>NUCLEOTIDE SEQUENCE [LARGE SCALE GENOMIC DNA]</scope>
    <source>
        <strain evidence="3 4">TBM-1</strain>
    </source>
</reference>
<dbReference type="Proteomes" id="UP000484255">
    <property type="component" value="Unassembled WGS sequence"/>
</dbReference>
<dbReference type="AlphaFoldDB" id="A0A7C9TH93"/>
<dbReference type="GO" id="GO:0055085">
    <property type="term" value="P:transmembrane transport"/>
    <property type="evidence" value="ECO:0007669"/>
    <property type="project" value="InterPro"/>
</dbReference>
<dbReference type="NCBIfam" id="NF037995">
    <property type="entry name" value="TRAP_S1"/>
    <property type="match status" value="1"/>
</dbReference>
<accession>A0A7C9TH93</accession>
<dbReference type="EMBL" id="JAAGOH010000003">
    <property type="protein sequence ID" value="NDY90419.1"/>
    <property type="molecule type" value="Genomic_DNA"/>
</dbReference>